<evidence type="ECO:0000259" key="3">
    <source>
        <dbReference type="Pfam" id="PF01968"/>
    </source>
</evidence>
<name>A0A451AVG8_9GAMM</name>
<evidence type="ECO:0000256" key="2">
    <source>
        <dbReference type="SAM" id="MobiDB-lite"/>
    </source>
</evidence>
<dbReference type="InterPro" id="IPR045079">
    <property type="entry name" value="Oxoprolinase-like"/>
</dbReference>
<dbReference type="GO" id="GO:0006749">
    <property type="term" value="P:glutathione metabolic process"/>
    <property type="evidence" value="ECO:0007669"/>
    <property type="project" value="TreeGrafter"/>
</dbReference>
<dbReference type="Pfam" id="PF05378">
    <property type="entry name" value="Hydant_A_N"/>
    <property type="match status" value="1"/>
</dbReference>
<evidence type="ECO:0000313" key="6">
    <source>
        <dbReference type="EMBL" id="VFK61904.1"/>
    </source>
</evidence>
<evidence type="ECO:0000259" key="5">
    <source>
        <dbReference type="Pfam" id="PF05378"/>
    </source>
</evidence>
<evidence type="ECO:0000313" key="7">
    <source>
        <dbReference type="EMBL" id="VFK70050.1"/>
    </source>
</evidence>
<evidence type="ECO:0000259" key="4">
    <source>
        <dbReference type="Pfam" id="PF02538"/>
    </source>
</evidence>
<gene>
    <name evidence="6" type="ORF">BECKUNK1418G_GA0071005_10209</name>
    <name evidence="7" type="ORF">BECKUNK1418H_GA0071006_10239</name>
</gene>
<dbReference type="PANTHER" id="PTHR11365:SF23">
    <property type="entry name" value="HYPOTHETICAL 5-OXOPROLINASE (EUROFUNG)-RELATED"/>
    <property type="match status" value="1"/>
</dbReference>
<dbReference type="EMBL" id="CAADFZ010000020">
    <property type="protein sequence ID" value="VFK61904.1"/>
    <property type="molecule type" value="Genomic_DNA"/>
</dbReference>
<dbReference type="Pfam" id="PF02538">
    <property type="entry name" value="Hydantoinase_B"/>
    <property type="match status" value="1"/>
</dbReference>
<proteinExistence type="inferred from homology"/>
<dbReference type="InterPro" id="IPR002821">
    <property type="entry name" value="Hydantoinase_A"/>
</dbReference>
<feature type="domain" description="Hydantoinase B/oxoprolinase" evidence="4">
    <location>
        <begin position="872"/>
        <end position="1422"/>
    </location>
</feature>
<dbReference type="InterPro" id="IPR008040">
    <property type="entry name" value="Hydant_A_N"/>
</dbReference>
<sequence>MIPNTCAFSTKSKHWQFQIDRGGTFTDIVARAPDGSLLTHKLLSENPERYDDAVIQGMREVIAMQRAIHGDPDSDPDSGPGHSPPAPFPPIASLKMGTTVATNALLERNGEPTVLVITEGFGDALRIGYQERPDLFAHRIDLPSLLYEWVIGARERIDAHGAVLVPLDLDAVRRDLRAAFHAGFRAIAIVLMHGYRYPEHERAVADIARELGFPQVSVSREVSPLVKLIGRGDTTVVDAYLSPILRRYVEAVTGQLPHTRLLFMQSNGGLTDGSRFRGRDSILSGPAGGVVGAVATAREAGFHKIISFDMGGTSTDVAHYAGAFERAFETKVANARMRVPIMRIHTVAAGGGSIAHFRDGRFRVGPESAGANPGPACYRRGGPLTVTDCNLMVGKIVPRFFPAVFGPEGNLPIDEAVVRQRFSALANEIDAHDNPATQSQTAEQRLREIADGFLRIAVENMANAIKKISIQRGYDVTEYTLCAFGAAGGQHACLVADALGMERFLHAHAGVLSAYGMGLADIRALRERSIEAPLTEESIPRLVSLFDTLAMDARAELQGQGIDPDAIRIQRAVYLKYTGTDASLPVDFPDPADTPARMMANMIRQFEENHQSAYGFRMAGRGLVVEMISLEAIGHGDAAPEASPSRWAASLGAPHSRAASSSAQAEIAPSSGSSPSDSPTAQKLSFRPQGEIFDPTSPQARKISPSGRDDRPFGTDDACTDDALIPDKKICAEDKTESIIEHADFQGNLAGSATLQGGMQTDIGGVAGVERSEPPGILPSSLDTGICGAYRLPKPSSEIDLYTSGQIFSAPVYQRQSLPPGARIPGPALLVEPNATTVIEPEWRAEVTPQGDLLLTRAKPARRGAAIGTRADPVMLEVFNNLFMSIAEQMGAALVNTAYSVNIKERLDFSCALFDAQGHLVANAPHIPVHLGSMGDSVRAVLRSREDTLRPGDVLALNNPYNGGTHLPDITVITPVFDPAGQRIRFLVASRGHHADIGGITPGSMPPRSRNIHQEGVLIDDFLLVRAGQFREQAIRELLERGGVAGVERSEPPVVERSELSVGWIAARIHKQNESRMGKAAQRCAHHPARNPDQNIADLKAQIAANAKGVRELQRMVDHYGPDVVQAYMGHVQDNAEAAVRRVLETLPDHGHFQYPFDDGTKIVVHITIDKTVRSAIIDFTGTSPQQPTNFNAPLAVCRAAVLYVFRTLVHDPIPLNEGCLRPLDIRVPKGSLLNPDYPAAVAAGNVETSQCITDALFGALGVMAAAQGTMNSLTFGNGRYQYYETICGGAGAGPGFDGASAVHTHMTNSRLTDPEILEQRFPVLLEKFAIRKGSGGAGRFRGGDGVVRRIRFLEPLSAGILSNHRKVSPFGMAGGEPGQVGRNWVERADGRCEELASTEEVSMEAGDVLVIETPGGGGWGEGKGEMVNLELGR</sequence>
<evidence type="ECO:0000256" key="1">
    <source>
        <dbReference type="ARBA" id="ARBA00010403"/>
    </source>
</evidence>
<dbReference type="Pfam" id="PF01968">
    <property type="entry name" value="Hydantoinase_A"/>
    <property type="match status" value="1"/>
</dbReference>
<protein>
    <submittedName>
        <fullName evidence="7">N-methylhydantoinase B/oxoprolinase/acetone carboxylase, alpha subunit</fullName>
    </submittedName>
</protein>
<dbReference type="EMBL" id="CAADGD010000023">
    <property type="protein sequence ID" value="VFK70050.1"/>
    <property type="molecule type" value="Genomic_DNA"/>
</dbReference>
<comment type="similarity">
    <text evidence="1">Belongs to the oxoprolinase family.</text>
</comment>
<accession>A0A451AVG8</accession>
<dbReference type="InterPro" id="IPR003692">
    <property type="entry name" value="Hydantoinase_B"/>
</dbReference>
<dbReference type="PANTHER" id="PTHR11365">
    <property type="entry name" value="5-OXOPROLINASE RELATED"/>
    <property type="match status" value="1"/>
</dbReference>
<dbReference type="GO" id="GO:0005829">
    <property type="term" value="C:cytosol"/>
    <property type="evidence" value="ECO:0007669"/>
    <property type="project" value="TreeGrafter"/>
</dbReference>
<dbReference type="GO" id="GO:0017168">
    <property type="term" value="F:5-oxoprolinase (ATP-hydrolyzing) activity"/>
    <property type="evidence" value="ECO:0007669"/>
    <property type="project" value="TreeGrafter"/>
</dbReference>
<feature type="region of interest" description="Disordered" evidence="2">
    <location>
        <begin position="637"/>
        <end position="720"/>
    </location>
</feature>
<organism evidence="7">
    <name type="scientific">Candidatus Kentrum sp. UNK</name>
    <dbReference type="NCBI Taxonomy" id="2126344"/>
    <lineage>
        <taxon>Bacteria</taxon>
        <taxon>Pseudomonadati</taxon>
        <taxon>Pseudomonadota</taxon>
        <taxon>Gammaproteobacteria</taxon>
        <taxon>Candidatus Kentrum</taxon>
    </lineage>
</organism>
<feature type="domain" description="Hydantoinase/oxoprolinase N-terminal" evidence="5">
    <location>
        <begin position="17"/>
        <end position="211"/>
    </location>
</feature>
<feature type="compositionally biased region" description="Low complexity" evidence="2">
    <location>
        <begin position="669"/>
        <end position="679"/>
    </location>
</feature>
<feature type="region of interest" description="Disordered" evidence="2">
    <location>
        <begin position="69"/>
        <end position="92"/>
    </location>
</feature>
<feature type="domain" description="Hydantoinase A/oxoprolinase" evidence="3">
    <location>
        <begin position="231"/>
        <end position="524"/>
    </location>
</feature>
<reference evidence="7" key="1">
    <citation type="submission" date="2019-02" db="EMBL/GenBank/DDBJ databases">
        <authorList>
            <person name="Gruber-Vodicka R. H."/>
            <person name="Seah K. B. B."/>
        </authorList>
    </citation>
    <scope>NUCLEOTIDE SEQUENCE</scope>
    <source>
        <strain evidence="7">BECK_BY19</strain>
        <strain evidence="6">BECK_BY8</strain>
    </source>
</reference>